<feature type="compositionally biased region" description="Polar residues" evidence="9">
    <location>
        <begin position="502"/>
        <end position="512"/>
    </location>
</feature>
<feature type="compositionally biased region" description="Basic and acidic residues" evidence="9">
    <location>
        <begin position="269"/>
        <end position="286"/>
    </location>
</feature>
<dbReference type="InterPro" id="IPR007900">
    <property type="entry name" value="TAF4_C"/>
</dbReference>
<evidence type="ECO:0000259" key="10">
    <source>
        <dbReference type="Pfam" id="PF05236"/>
    </source>
</evidence>
<proteinExistence type="inferred from homology"/>
<evidence type="ECO:0000256" key="8">
    <source>
        <dbReference type="ARBA" id="ARBA00031747"/>
    </source>
</evidence>
<feature type="domain" description="Transcription initiation factor TFIID component TAF4 C-terminal" evidence="10">
    <location>
        <begin position="356"/>
        <end position="648"/>
    </location>
</feature>
<dbReference type="GeneID" id="96005130"/>
<feature type="compositionally biased region" description="Basic and acidic residues" evidence="9">
    <location>
        <begin position="518"/>
        <end position="531"/>
    </location>
</feature>
<evidence type="ECO:0000256" key="4">
    <source>
        <dbReference type="ARBA" id="ARBA00023015"/>
    </source>
</evidence>
<feature type="region of interest" description="Disordered" evidence="9">
    <location>
        <begin position="459"/>
        <end position="542"/>
    </location>
</feature>
<feature type="compositionally biased region" description="Low complexity" evidence="9">
    <location>
        <begin position="18"/>
        <end position="32"/>
    </location>
</feature>
<feature type="region of interest" description="Disordered" evidence="9">
    <location>
        <begin position="259"/>
        <end position="286"/>
    </location>
</feature>
<feature type="compositionally biased region" description="Basic and acidic residues" evidence="9">
    <location>
        <begin position="174"/>
        <end position="185"/>
    </location>
</feature>
<evidence type="ECO:0000313" key="11">
    <source>
        <dbReference type="EMBL" id="KAL1587734.1"/>
    </source>
</evidence>
<protein>
    <recommendedName>
        <fullName evidence="3">Transcription initiation factor TFIID subunit 4</fullName>
    </recommendedName>
    <alternativeName>
        <fullName evidence="8">TBP-associated factor 4</fullName>
    </alternativeName>
</protein>
<comment type="similarity">
    <text evidence="2">Belongs to the TAF4 family.</text>
</comment>
<evidence type="ECO:0000256" key="6">
    <source>
        <dbReference type="ARBA" id="ARBA00023242"/>
    </source>
</evidence>
<feature type="compositionally biased region" description="Gly residues" evidence="9">
    <location>
        <begin position="580"/>
        <end position="589"/>
    </location>
</feature>
<feature type="compositionally biased region" description="Low complexity" evidence="9">
    <location>
        <begin position="44"/>
        <end position="58"/>
    </location>
</feature>
<feature type="region of interest" description="Disordered" evidence="9">
    <location>
        <begin position="568"/>
        <end position="613"/>
    </location>
</feature>
<accession>A0AB34KX48</accession>
<comment type="caution">
    <text evidence="11">The sequence shown here is derived from an EMBL/GenBank/DDBJ whole genome shotgun (WGS) entry which is preliminary data.</text>
</comment>
<reference evidence="11 12" key="1">
    <citation type="journal article" date="2020" name="Microbiol. Resour. Announc.">
        <title>Draft Genome Sequence of a Cladosporium Species Isolated from the Mesophotic Ascidian Didemnum maculosum.</title>
        <authorList>
            <person name="Gioti A."/>
            <person name="Siaperas R."/>
            <person name="Nikolaivits E."/>
            <person name="Le Goff G."/>
            <person name="Ouazzani J."/>
            <person name="Kotoulas G."/>
            <person name="Topakas E."/>
        </authorList>
    </citation>
    <scope>NUCLEOTIDE SEQUENCE [LARGE SCALE GENOMIC DNA]</scope>
    <source>
        <strain evidence="11 12">TM138-S3</strain>
    </source>
</reference>
<organism evidence="11 12">
    <name type="scientific">Cladosporium halotolerans</name>
    <dbReference type="NCBI Taxonomy" id="1052096"/>
    <lineage>
        <taxon>Eukaryota</taxon>
        <taxon>Fungi</taxon>
        <taxon>Dikarya</taxon>
        <taxon>Ascomycota</taxon>
        <taxon>Pezizomycotina</taxon>
        <taxon>Dothideomycetes</taxon>
        <taxon>Dothideomycetidae</taxon>
        <taxon>Cladosporiales</taxon>
        <taxon>Cladosporiaceae</taxon>
        <taxon>Cladosporium</taxon>
    </lineage>
</organism>
<evidence type="ECO:0000256" key="1">
    <source>
        <dbReference type="ARBA" id="ARBA00004123"/>
    </source>
</evidence>
<dbReference type="AlphaFoldDB" id="A0AB34KX48"/>
<dbReference type="GO" id="GO:0006352">
    <property type="term" value="P:DNA-templated transcription initiation"/>
    <property type="evidence" value="ECO:0007669"/>
    <property type="project" value="InterPro"/>
</dbReference>
<dbReference type="EMBL" id="JAAQHG020000009">
    <property type="protein sequence ID" value="KAL1587734.1"/>
    <property type="molecule type" value="Genomic_DNA"/>
</dbReference>
<comment type="function">
    <text evidence="7">Functions as a component of the DNA-binding general transcription factor complex TFIID. Binding of TFIID to a promoter (with or without TATA element) is the initial step in pre-initiation complex (PIC) formation. TFIID plays a key role in the regulation of gene expression by RNA polymerase II through different activities such as transcription activator interaction, core promoter recognition and selectivity, TFIIA and TFIIB interaction, chromatin modification (histone acetylation by TAF1), facilitation of DNA opening and initiation of transcription.</text>
</comment>
<dbReference type="GO" id="GO:0005669">
    <property type="term" value="C:transcription factor TFIID complex"/>
    <property type="evidence" value="ECO:0007669"/>
    <property type="project" value="InterPro"/>
</dbReference>
<dbReference type="RefSeq" id="XP_069230839.1">
    <property type="nucleotide sequence ID" value="XM_069372292.1"/>
</dbReference>
<gene>
    <name evidence="11" type="ORF">WHR41_03686</name>
</gene>
<name>A0AB34KX48_9PEZI</name>
<keyword evidence="4" id="KW-0805">Transcription regulation</keyword>
<feature type="compositionally biased region" description="Polar residues" evidence="9">
    <location>
        <begin position="437"/>
        <end position="446"/>
    </location>
</feature>
<keyword evidence="12" id="KW-1185">Reference proteome</keyword>
<evidence type="ECO:0000313" key="12">
    <source>
        <dbReference type="Proteomes" id="UP000803884"/>
    </source>
</evidence>
<evidence type="ECO:0000256" key="5">
    <source>
        <dbReference type="ARBA" id="ARBA00023163"/>
    </source>
</evidence>
<feature type="region of interest" description="Disordered" evidence="9">
    <location>
        <begin position="415"/>
        <end position="446"/>
    </location>
</feature>
<evidence type="ECO:0000256" key="3">
    <source>
        <dbReference type="ARBA" id="ARBA00017306"/>
    </source>
</evidence>
<feature type="compositionally biased region" description="Polar residues" evidence="9">
    <location>
        <begin position="117"/>
        <end position="129"/>
    </location>
</feature>
<feature type="compositionally biased region" description="Pro residues" evidence="9">
    <location>
        <begin position="33"/>
        <end position="43"/>
    </location>
</feature>
<evidence type="ECO:0000256" key="2">
    <source>
        <dbReference type="ARBA" id="ARBA00006178"/>
    </source>
</evidence>
<evidence type="ECO:0000256" key="9">
    <source>
        <dbReference type="SAM" id="MobiDB-lite"/>
    </source>
</evidence>
<keyword evidence="6" id="KW-0539">Nucleus</keyword>
<dbReference type="Pfam" id="PF05236">
    <property type="entry name" value="TAF4"/>
    <property type="match status" value="1"/>
</dbReference>
<keyword evidence="5" id="KW-0804">Transcription</keyword>
<feature type="region of interest" description="Disordered" evidence="9">
    <location>
        <begin position="1"/>
        <end position="198"/>
    </location>
</feature>
<dbReference type="Proteomes" id="UP000803884">
    <property type="component" value="Unassembled WGS sequence"/>
</dbReference>
<feature type="compositionally biased region" description="Basic and acidic residues" evidence="9">
    <location>
        <begin position="459"/>
        <end position="472"/>
    </location>
</feature>
<comment type="subcellular location">
    <subcellularLocation>
        <location evidence="1">Nucleus</location>
    </subcellularLocation>
</comment>
<sequence length="656" mass="70077">MSFSMSPLPQKPAPSPAPYQQQPQQPPQQQQQQPPPQYPPPAYQHPAQQPSPANASPYAVPPPAKRQRLSPNPRSPPPPYQNGAYHAPPPNLPGASSYGNPYAPSPAPAQSPYSPNAFVQSPQSSFNTPQPYPPQNIPWQSAPNTPAPAVQRAQQQSTGSPQPNSQMMPPPPRPNKEEKEEKGVDDVTDVMHGSGINLKDEENYLHTLYTNQHSAKDSFGTQVSSFGSGTLSGGNSFNTLQGTSFDGQNQNGAFAGTLGQAASQDDVEKEAKRKREAAAREKAEREQHHLNNPFLLGNVLRLRLDKIARESGVRLDVNGLYLLQQPSEPTKVMTNGSNSEGIVRAGSKIDQGAPFSDILSLVSLAAGERARGLLDEAHALARARRYGDHGRVPPDLSDLAIAPGNERKEEAAQLENITGTEWDRLPDAPGGPEDSDNPSTKPQPTVSFQASINNHLRDLAEKDKAAEQERIRKREARRKAAEAAAENDDGSGATLPDASAAAGSSTPANEGANQPKMTKKEQLKQQKEAKNASESQSSATTNQTAAMMALGKKGKKYSWMTGGSASMPTNRFAKPSAPSGSGGASGSASGGTTTPIKKEGAMTPTAGSAAENADAGMVKWGEWKEDKGVQLRDWVLVLERDGREKKALQKAMNSLK</sequence>
<feature type="compositionally biased region" description="Polar residues" evidence="9">
    <location>
        <begin position="532"/>
        <end position="542"/>
    </location>
</feature>
<evidence type="ECO:0000256" key="7">
    <source>
        <dbReference type="ARBA" id="ARBA00025346"/>
    </source>
</evidence>